<dbReference type="GO" id="GO:0005886">
    <property type="term" value="C:plasma membrane"/>
    <property type="evidence" value="ECO:0007669"/>
    <property type="project" value="TreeGrafter"/>
</dbReference>
<evidence type="ECO:0000313" key="5">
    <source>
        <dbReference type="Proteomes" id="UP000439903"/>
    </source>
</evidence>
<dbReference type="GO" id="GO:0005216">
    <property type="term" value="F:monoatomic ion channel activity"/>
    <property type="evidence" value="ECO:0007669"/>
    <property type="project" value="InterPro"/>
</dbReference>
<protein>
    <submittedName>
        <fullName evidence="4">Transient receptor potential cation channel subfamily a member 1-like</fullName>
    </submittedName>
</protein>
<dbReference type="OrthoDB" id="2436316at2759"/>
<feature type="transmembrane region" description="Helical" evidence="3">
    <location>
        <begin position="940"/>
        <end position="956"/>
    </location>
</feature>
<feature type="transmembrane region" description="Helical" evidence="3">
    <location>
        <begin position="872"/>
        <end position="891"/>
    </location>
</feature>
<dbReference type="EMBL" id="WTPW01000063">
    <property type="protein sequence ID" value="KAF0552643.1"/>
    <property type="molecule type" value="Genomic_DNA"/>
</dbReference>
<dbReference type="SUPFAM" id="SSF50978">
    <property type="entry name" value="WD40 repeat-like"/>
    <property type="match status" value="1"/>
</dbReference>
<keyword evidence="4" id="KW-0675">Receptor</keyword>
<dbReference type="AlphaFoldDB" id="A0A8H4ETV7"/>
<reference evidence="4 5" key="1">
    <citation type="journal article" date="2019" name="Environ. Microbiol.">
        <title>At the nexus of three kingdoms: the genome of the mycorrhizal fungus Gigaspora margarita provides insights into plant, endobacterial and fungal interactions.</title>
        <authorList>
            <person name="Venice F."/>
            <person name="Ghignone S."/>
            <person name="Salvioli di Fossalunga A."/>
            <person name="Amselem J."/>
            <person name="Novero M."/>
            <person name="Xianan X."/>
            <person name="Sedzielewska Toro K."/>
            <person name="Morin E."/>
            <person name="Lipzen A."/>
            <person name="Grigoriev I.V."/>
            <person name="Henrissat B."/>
            <person name="Martin F.M."/>
            <person name="Bonfante P."/>
        </authorList>
    </citation>
    <scope>NUCLEOTIDE SEQUENCE [LARGE SCALE GENOMIC DNA]</scope>
    <source>
        <strain evidence="4 5">BEG34</strain>
    </source>
</reference>
<dbReference type="Proteomes" id="UP000439903">
    <property type="component" value="Unassembled WGS sequence"/>
</dbReference>
<dbReference type="GO" id="GO:0098703">
    <property type="term" value="P:calcium ion import across plasma membrane"/>
    <property type="evidence" value="ECO:0007669"/>
    <property type="project" value="TreeGrafter"/>
</dbReference>
<evidence type="ECO:0000256" key="2">
    <source>
        <dbReference type="SAM" id="MobiDB-lite"/>
    </source>
</evidence>
<keyword evidence="3" id="KW-0812">Transmembrane</keyword>
<dbReference type="PANTHER" id="PTHR10582:SF2">
    <property type="entry name" value="INACTIVE"/>
    <property type="match status" value="1"/>
</dbReference>
<dbReference type="PANTHER" id="PTHR10582">
    <property type="entry name" value="TRANSIENT RECEPTOR POTENTIAL ION CHANNEL PROTEIN"/>
    <property type="match status" value="1"/>
</dbReference>
<evidence type="ECO:0000313" key="4">
    <source>
        <dbReference type="EMBL" id="KAF0552643.1"/>
    </source>
</evidence>
<proteinExistence type="predicted"/>
<keyword evidence="3" id="KW-1133">Transmembrane helix</keyword>
<dbReference type="InterPro" id="IPR024862">
    <property type="entry name" value="TRPV"/>
</dbReference>
<name>A0A8H4ETV7_GIGMA</name>
<evidence type="ECO:0000256" key="3">
    <source>
        <dbReference type="SAM" id="Phobius"/>
    </source>
</evidence>
<keyword evidence="1" id="KW-0677">Repeat</keyword>
<feature type="transmembrane region" description="Helical" evidence="3">
    <location>
        <begin position="801"/>
        <end position="825"/>
    </location>
</feature>
<feature type="transmembrane region" description="Helical" evidence="3">
    <location>
        <begin position="845"/>
        <end position="865"/>
    </location>
</feature>
<feature type="transmembrane region" description="Helical" evidence="3">
    <location>
        <begin position="745"/>
        <end position="765"/>
    </location>
</feature>
<feature type="compositionally biased region" description="Polar residues" evidence="2">
    <location>
        <begin position="21"/>
        <end position="32"/>
    </location>
</feature>
<gene>
    <name evidence="4" type="ORF">F8M41_021333</name>
</gene>
<evidence type="ECO:0000256" key="1">
    <source>
        <dbReference type="ARBA" id="ARBA00022737"/>
    </source>
</evidence>
<feature type="transmembrane region" description="Helical" evidence="3">
    <location>
        <begin position="771"/>
        <end position="789"/>
    </location>
</feature>
<keyword evidence="5" id="KW-1185">Reference proteome</keyword>
<accession>A0A8H4ETV7</accession>
<sequence length="957" mass="111798">MAEPNDNETSIEVVSNELPPNETTPGGSSSNVSEGPKFIYDISISPNFKYVAVWGLPRDSIFWKAIEEGNLIKDMRQINVFRNTRNREIKYVSISENKKAVIVFVGFHDDTYAIILADSDNKQIQLCNIEDSIKYGKFLANGDLVVITKNGIYKYSQKKLVLNTKAWIMPSYFRLDYRYCCNEIFGGINDEYILYGAYNHIYQWNTKKCDLQMQYIIKQPWSKICEKDAIYSLKFDHRAAFSNTKKLMATIDGRELLIFSVKTGIPIITKNLNESFNCLEFVSNGHDEYLLVYFRPNKRCYDQEYNPLNNLDKVERKFTYYRTMRFKLLKLSCPERFTDVTIDLYDSLLETLSNEIPNLFGQNMNFELEDFELLKIISGQIVVYIPNPKEVSVCVDKYNRKLKIDLKIDFENKVFLRSFNDEIRNEVISKERQIRIMSCNILQNDKIIILTKCHSFIFYESPNCCNEFNIDLNRRHPININFLDNTIALLIPLLALLALLVKKSKVISIGPTLQIPVDTADSNIAFCRMVDEIIYNKLLLVEYGPELLRYAIRSRYDDVAIKIFEKSIEYFNENPLQNACFLGIISYSFKSLQKHQHIQATKFIDLICNNLDPLNPTSLNSFKILYLDYSHLHAICHNLSEPNIKLSIKFLESTNFLPIIFSIFDMFIYWIKHYYSSTIKYRKQCIILTTHIPKFVSYPEHYNFLWEFIFGPAPNSFVSVDNNKLYQNWNIEAIINFKWNAFASLYHSIIWAMFIAYFVSFLIVANTSHKALVFLRIIITYGAFNLIYVEFRKFLWSPLKYITNLWNWFDIGAYIFPVISSIFWLNNTTNLQIETLATLLLYLKFILFFRAFSSFGIYFAIFFGVARRVFPFFIILIIILIGFAHSFYILLHPQQGGDDDPNDPWNLSNAFYQKFENGSISPNPVLVQAPNSNTNMYADFRTALIAMYMVLAGMLIN</sequence>
<comment type="caution">
    <text evidence="4">The sequence shown here is derived from an EMBL/GenBank/DDBJ whole genome shotgun (WGS) entry which is preliminary data.</text>
</comment>
<organism evidence="4 5">
    <name type="scientific">Gigaspora margarita</name>
    <dbReference type="NCBI Taxonomy" id="4874"/>
    <lineage>
        <taxon>Eukaryota</taxon>
        <taxon>Fungi</taxon>
        <taxon>Fungi incertae sedis</taxon>
        <taxon>Mucoromycota</taxon>
        <taxon>Glomeromycotina</taxon>
        <taxon>Glomeromycetes</taxon>
        <taxon>Diversisporales</taxon>
        <taxon>Gigasporaceae</taxon>
        <taxon>Gigaspora</taxon>
    </lineage>
</organism>
<dbReference type="InterPro" id="IPR036322">
    <property type="entry name" value="WD40_repeat_dom_sf"/>
</dbReference>
<feature type="region of interest" description="Disordered" evidence="2">
    <location>
        <begin position="1"/>
        <end position="32"/>
    </location>
</feature>
<keyword evidence="3" id="KW-0472">Membrane</keyword>